<keyword evidence="6 8" id="KW-0503">Monooxygenase</keyword>
<dbReference type="GO" id="GO:0005506">
    <property type="term" value="F:iron ion binding"/>
    <property type="evidence" value="ECO:0007669"/>
    <property type="project" value="InterPro"/>
</dbReference>
<dbReference type="InterPro" id="IPR001128">
    <property type="entry name" value="Cyt_P450"/>
</dbReference>
<dbReference type="FunFam" id="1.10.630.10:FF:000018">
    <property type="entry name" value="Cytochrome P450 monooxygenase"/>
    <property type="match status" value="1"/>
</dbReference>
<dbReference type="PANTHER" id="PTHR46696">
    <property type="entry name" value="P450, PUTATIVE (EUROFUNG)-RELATED"/>
    <property type="match status" value="1"/>
</dbReference>
<keyword evidence="4 8" id="KW-0560">Oxidoreductase</keyword>
<dbReference type="GO" id="GO:0006707">
    <property type="term" value="P:cholesterol catabolic process"/>
    <property type="evidence" value="ECO:0007669"/>
    <property type="project" value="TreeGrafter"/>
</dbReference>
<keyword evidence="5 8" id="KW-0408">Iron</keyword>
<dbReference type="KEGG" id="slan:GV829_06220"/>
<evidence type="ECO:0000256" key="7">
    <source>
        <dbReference type="ARBA" id="ARBA00043906"/>
    </source>
</evidence>
<dbReference type="PROSITE" id="PS00086">
    <property type="entry name" value="CYTOCHROME_P450"/>
    <property type="match status" value="1"/>
</dbReference>
<keyword evidence="3 8" id="KW-0479">Metal-binding</keyword>
<sequence>MTATISPDLSNIIVDPLAYQNGDAVDEAFKAIRRDSPFAKAQASEYDNFWVVSRHADVMEIEKQASLFQNSPRSSTISPKATEGVVKFLTGGESNLIRSLVAVDGAEHKALRGIVFPAMTPQKVRGLEDDVRRIAKGYVQQMLDKGGACDFAEDIAFWYPLRVIMSVLGVPQEDEPYLLKLTQELFGASDPEMNRDKKEVTAEEALQGLLKTNADLEAYFAEVTKKFRANPDDAAVNSLIANATIDGEYLNHRQIMGYYIIAATAGHDTTSNTTAGALWALAERPELFARLKAEPELIGAFTEESIRWVTPVKHFMRTAVEDTEFRGQQIKAGEWLMLPYQSANRDEDVFDNPFEFSIDRKPNRHVAFGYGPHVCLGQHLARMEMRVLWEELLPLLGSVELDGTPERTRSSFVCGPKHVPVRYTVN</sequence>
<dbReference type="GO" id="GO:0020037">
    <property type="term" value="F:heme binding"/>
    <property type="evidence" value="ECO:0007669"/>
    <property type="project" value="InterPro"/>
</dbReference>
<dbReference type="InterPro" id="IPR002397">
    <property type="entry name" value="Cyt_P450_B"/>
</dbReference>
<dbReference type="Proteomes" id="UP000503018">
    <property type="component" value="Chromosome"/>
</dbReference>
<dbReference type="AlphaFoldDB" id="A0A6M4ASN1"/>
<dbReference type="Gene3D" id="1.10.630.10">
    <property type="entry name" value="Cytochrome P450"/>
    <property type="match status" value="1"/>
</dbReference>
<gene>
    <name evidence="9" type="ORF">GV829_06220</name>
</gene>
<dbReference type="GO" id="GO:0008395">
    <property type="term" value="F:steroid hydroxylase activity"/>
    <property type="evidence" value="ECO:0007669"/>
    <property type="project" value="TreeGrafter"/>
</dbReference>
<reference evidence="9 10" key="1">
    <citation type="submission" date="2020-01" db="EMBL/GenBank/DDBJ databases">
        <title>Sphingomonas sp. strain CSW-10.</title>
        <authorList>
            <person name="Chen W.-M."/>
        </authorList>
    </citation>
    <scope>NUCLEOTIDE SEQUENCE [LARGE SCALE GENOMIC DNA]</scope>
    <source>
        <strain evidence="9 10">CSW-10</strain>
    </source>
</reference>
<evidence type="ECO:0000256" key="3">
    <source>
        <dbReference type="ARBA" id="ARBA00022723"/>
    </source>
</evidence>
<dbReference type="CDD" id="cd11033">
    <property type="entry name" value="CYP142-like"/>
    <property type="match status" value="1"/>
</dbReference>
<dbReference type="EMBL" id="CP053015">
    <property type="protein sequence ID" value="QJQ32097.1"/>
    <property type="molecule type" value="Genomic_DNA"/>
</dbReference>
<protein>
    <submittedName>
        <fullName evidence="9">Cytochrome P450</fullName>
    </submittedName>
</protein>
<organism evidence="9 10">
    <name type="scientific">Sphingomonas lacunae</name>
    <dbReference type="NCBI Taxonomy" id="2698828"/>
    <lineage>
        <taxon>Bacteria</taxon>
        <taxon>Pseudomonadati</taxon>
        <taxon>Pseudomonadota</taxon>
        <taxon>Alphaproteobacteria</taxon>
        <taxon>Sphingomonadales</taxon>
        <taxon>Sphingomonadaceae</taxon>
        <taxon>Sphingomonas</taxon>
    </lineage>
</organism>
<comment type="function">
    <text evidence="7">Cytochromes P450 are a group of heme-thiolate monooxygenases. They oxidize a variety of structurally unrelated compounds, including steroids, fatty acids, and xenobiotics.</text>
</comment>
<evidence type="ECO:0000256" key="1">
    <source>
        <dbReference type="ARBA" id="ARBA00010617"/>
    </source>
</evidence>
<keyword evidence="10" id="KW-1185">Reference proteome</keyword>
<dbReference type="PRINTS" id="PR00385">
    <property type="entry name" value="P450"/>
</dbReference>
<accession>A0A6M4ASN1</accession>
<evidence type="ECO:0000313" key="10">
    <source>
        <dbReference type="Proteomes" id="UP000503018"/>
    </source>
</evidence>
<dbReference type="SUPFAM" id="SSF48264">
    <property type="entry name" value="Cytochrome P450"/>
    <property type="match status" value="1"/>
</dbReference>
<dbReference type="PRINTS" id="PR00359">
    <property type="entry name" value="BP450"/>
</dbReference>
<comment type="similarity">
    <text evidence="1 8">Belongs to the cytochrome P450 family.</text>
</comment>
<dbReference type="PANTHER" id="PTHR46696:SF4">
    <property type="entry name" value="BIOTIN BIOSYNTHESIS CYTOCHROME P450"/>
    <property type="match status" value="1"/>
</dbReference>
<evidence type="ECO:0000256" key="6">
    <source>
        <dbReference type="ARBA" id="ARBA00023033"/>
    </source>
</evidence>
<dbReference type="Pfam" id="PF00067">
    <property type="entry name" value="p450"/>
    <property type="match status" value="1"/>
</dbReference>
<keyword evidence="2 8" id="KW-0349">Heme</keyword>
<evidence type="ECO:0000256" key="2">
    <source>
        <dbReference type="ARBA" id="ARBA00022617"/>
    </source>
</evidence>
<evidence type="ECO:0000256" key="4">
    <source>
        <dbReference type="ARBA" id="ARBA00023002"/>
    </source>
</evidence>
<dbReference type="InterPro" id="IPR036396">
    <property type="entry name" value="Cyt_P450_sf"/>
</dbReference>
<name>A0A6M4ASN1_9SPHN</name>
<evidence type="ECO:0000256" key="5">
    <source>
        <dbReference type="ARBA" id="ARBA00023004"/>
    </source>
</evidence>
<evidence type="ECO:0000256" key="8">
    <source>
        <dbReference type="RuleBase" id="RU000461"/>
    </source>
</evidence>
<proteinExistence type="inferred from homology"/>
<evidence type="ECO:0000313" key="9">
    <source>
        <dbReference type="EMBL" id="QJQ32097.1"/>
    </source>
</evidence>
<dbReference type="GO" id="GO:0036199">
    <property type="term" value="F:cholest-4-en-3-one 26-monooxygenase activity"/>
    <property type="evidence" value="ECO:0007669"/>
    <property type="project" value="TreeGrafter"/>
</dbReference>
<dbReference type="RefSeq" id="WP_169944949.1">
    <property type="nucleotide sequence ID" value="NZ_CP053015.1"/>
</dbReference>
<dbReference type="InterPro" id="IPR017972">
    <property type="entry name" value="Cyt_P450_CS"/>
</dbReference>